<evidence type="ECO:0000313" key="1">
    <source>
        <dbReference type="EMBL" id="KAK3932969.1"/>
    </source>
</evidence>
<dbReference type="EMBL" id="JAHWGI010001442">
    <property type="protein sequence ID" value="KAK3932969.1"/>
    <property type="molecule type" value="Genomic_DNA"/>
</dbReference>
<accession>A0AAE1I433</accession>
<dbReference type="AlphaFoldDB" id="A0AAE1I433"/>
<reference evidence="1" key="1">
    <citation type="submission" date="2021-07" db="EMBL/GenBank/DDBJ databases">
        <authorList>
            <person name="Catto M.A."/>
            <person name="Jacobson A."/>
            <person name="Kennedy G."/>
            <person name="Labadie P."/>
            <person name="Hunt B.G."/>
            <person name="Srinivasan R."/>
        </authorList>
    </citation>
    <scope>NUCLEOTIDE SEQUENCE</scope>
    <source>
        <strain evidence="1">PL_HMW_Pooled</strain>
        <tissue evidence="1">Head</tissue>
    </source>
</reference>
<feature type="non-terminal residue" evidence="1">
    <location>
        <position position="1"/>
    </location>
</feature>
<organism evidence="1 2">
    <name type="scientific">Frankliniella fusca</name>
    <dbReference type="NCBI Taxonomy" id="407009"/>
    <lineage>
        <taxon>Eukaryota</taxon>
        <taxon>Metazoa</taxon>
        <taxon>Ecdysozoa</taxon>
        <taxon>Arthropoda</taxon>
        <taxon>Hexapoda</taxon>
        <taxon>Insecta</taxon>
        <taxon>Pterygota</taxon>
        <taxon>Neoptera</taxon>
        <taxon>Paraneoptera</taxon>
        <taxon>Thysanoptera</taxon>
        <taxon>Terebrantia</taxon>
        <taxon>Thripoidea</taxon>
        <taxon>Thripidae</taxon>
        <taxon>Frankliniella</taxon>
    </lineage>
</organism>
<comment type="caution">
    <text evidence="1">The sequence shown here is derived from an EMBL/GenBank/DDBJ whole genome shotgun (WGS) entry which is preliminary data.</text>
</comment>
<dbReference type="Proteomes" id="UP001219518">
    <property type="component" value="Unassembled WGS sequence"/>
</dbReference>
<gene>
    <name evidence="1" type="ORF">KUF71_017157</name>
</gene>
<keyword evidence="2" id="KW-1185">Reference proteome</keyword>
<evidence type="ECO:0000313" key="2">
    <source>
        <dbReference type="Proteomes" id="UP001219518"/>
    </source>
</evidence>
<proteinExistence type="predicted"/>
<name>A0AAE1I433_9NEOP</name>
<reference evidence="1" key="2">
    <citation type="journal article" date="2023" name="BMC Genomics">
        <title>Pest status, molecular evolution, and epigenetic factors derived from the genome assembly of Frankliniella fusca, a thysanopteran phytovirus vector.</title>
        <authorList>
            <person name="Catto M.A."/>
            <person name="Labadie P.E."/>
            <person name="Jacobson A.L."/>
            <person name="Kennedy G.G."/>
            <person name="Srinivasan R."/>
            <person name="Hunt B.G."/>
        </authorList>
    </citation>
    <scope>NUCLEOTIDE SEQUENCE</scope>
    <source>
        <strain evidence="1">PL_HMW_Pooled</strain>
    </source>
</reference>
<protein>
    <submittedName>
        <fullName evidence="1">Benzoyl-CoA oxygenase component B</fullName>
    </submittedName>
</protein>
<sequence>GFTVTYGEVHCKVCGVRVAFHISYEVQKLFRKYVEFCQIFGSKILFTLKHDFFHRYIFIFIQFHVRCTKDNISS</sequence>